<feature type="transmembrane region" description="Helical" evidence="1">
    <location>
        <begin position="38"/>
        <end position="58"/>
    </location>
</feature>
<keyword evidence="1" id="KW-0472">Membrane</keyword>
<evidence type="ECO:0000256" key="1">
    <source>
        <dbReference type="SAM" id="Phobius"/>
    </source>
</evidence>
<keyword evidence="1" id="KW-1133">Transmembrane helix</keyword>
<protein>
    <submittedName>
        <fullName evidence="2">Uncharacterized protein</fullName>
    </submittedName>
</protein>
<reference evidence="2" key="1">
    <citation type="submission" date="2015-10" db="EMBL/GenBank/DDBJ databases">
        <authorList>
            <person name="Gilbert D.G."/>
        </authorList>
    </citation>
    <scope>NUCLEOTIDE SEQUENCE</scope>
</reference>
<gene>
    <name evidence="2" type="ORF">MGWOODY_Smn955</name>
</gene>
<name>A0A160TLR3_9ZZZZ</name>
<accession>A0A160TLR3</accession>
<dbReference type="AlphaFoldDB" id="A0A160TLR3"/>
<keyword evidence="1" id="KW-0812">Transmembrane</keyword>
<dbReference type="EMBL" id="CZQE01000202">
    <property type="protein sequence ID" value="CUS45027.1"/>
    <property type="molecule type" value="Genomic_DNA"/>
</dbReference>
<evidence type="ECO:0000313" key="2">
    <source>
        <dbReference type="EMBL" id="CUS45027.1"/>
    </source>
</evidence>
<feature type="transmembrane region" description="Helical" evidence="1">
    <location>
        <begin position="79"/>
        <end position="107"/>
    </location>
</feature>
<organism evidence="2">
    <name type="scientific">hydrothermal vent metagenome</name>
    <dbReference type="NCBI Taxonomy" id="652676"/>
    <lineage>
        <taxon>unclassified sequences</taxon>
        <taxon>metagenomes</taxon>
        <taxon>ecological metagenomes</taxon>
    </lineage>
</organism>
<feature type="transmembrane region" description="Helical" evidence="1">
    <location>
        <begin position="119"/>
        <end position="143"/>
    </location>
</feature>
<sequence>MWGSVMATVVIWGWYFRGFVRAIEGPSFNVGTELGNFILAVIALTVVQIVVAIILSIISPKEAGASADDRDREFALLAYRPAFITLSALVATLTVVAPLTIATAPAWLAGKPDTLVPIVISNVLLLALVLAELVRAGTLLFLYRRGS</sequence>
<proteinExistence type="predicted"/>